<accession>A0A3M8AKI9</accession>
<evidence type="ECO:0000256" key="5">
    <source>
        <dbReference type="ARBA" id="ARBA00022989"/>
    </source>
</evidence>
<keyword evidence="3" id="KW-0813">Transport</keyword>
<feature type="transmembrane region" description="Helical" evidence="8">
    <location>
        <begin position="289"/>
        <end position="315"/>
    </location>
</feature>
<evidence type="ECO:0000313" key="10">
    <source>
        <dbReference type="Proteomes" id="UP000275048"/>
    </source>
</evidence>
<comment type="subcellular location">
    <subcellularLocation>
        <location evidence="1">Membrane</location>
        <topology evidence="1">Multi-pass membrane protein</topology>
    </subcellularLocation>
</comment>
<evidence type="ECO:0000256" key="1">
    <source>
        <dbReference type="ARBA" id="ARBA00004141"/>
    </source>
</evidence>
<keyword evidence="5 8" id="KW-1133">Transmembrane helix</keyword>
<feature type="transmembrane region" description="Helical" evidence="8">
    <location>
        <begin position="215"/>
        <end position="238"/>
    </location>
</feature>
<feature type="region of interest" description="Disordered" evidence="7">
    <location>
        <begin position="511"/>
        <end position="577"/>
    </location>
</feature>
<evidence type="ECO:0000256" key="4">
    <source>
        <dbReference type="ARBA" id="ARBA00022692"/>
    </source>
</evidence>
<feature type="transmembrane region" description="Helical" evidence="8">
    <location>
        <begin position="116"/>
        <end position="137"/>
    </location>
</feature>
<evidence type="ECO:0000256" key="8">
    <source>
        <dbReference type="SAM" id="Phobius"/>
    </source>
</evidence>
<feature type="transmembrane region" description="Helical" evidence="8">
    <location>
        <begin position="191"/>
        <end position="208"/>
    </location>
</feature>
<comment type="caution">
    <text evidence="9">The sequence shown here is derived from an EMBL/GenBank/DDBJ whole genome shotgun (WGS) entry which is preliminary data.</text>
</comment>
<evidence type="ECO:0000256" key="3">
    <source>
        <dbReference type="ARBA" id="ARBA00022448"/>
    </source>
</evidence>
<feature type="transmembrane region" description="Helical" evidence="8">
    <location>
        <begin position="403"/>
        <end position="421"/>
    </location>
</feature>
<dbReference type="PIRSF" id="PIRSF002744">
    <property type="entry name" value="Pur-cyt_permease"/>
    <property type="match status" value="1"/>
</dbReference>
<feature type="compositionally biased region" description="Low complexity" evidence="7">
    <location>
        <begin position="514"/>
        <end position="531"/>
    </location>
</feature>
<feature type="transmembrane region" description="Helical" evidence="8">
    <location>
        <begin position="253"/>
        <end position="277"/>
    </location>
</feature>
<dbReference type="Gene3D" id="1.10.4160.10">
    <property type="entry name" value="Hydantoin permease"/>
    <property type="match status" value="1"/>
</dbReference>
<name>A0A3M8AKI9_9MICO</name>
<dbReference type="AlphaFoldDB" id="A0A3M8AKI9"/>
<dbReference type="RefSeq" id="WP_122935689.1">
    <property type="nucleotide sequence ID" value="NZ_JBHSNT010000003.1"/>
</dbReference>
<evidence type="ECO:0000313" key="9">
    <source>
        <dbReference type="EMBL" id="RNB51529.1"/>
    </source>
</evidence>
<feature type="transmembrane region" description="Helical" evidence="8">
    <location>
        <begin position="149"/>
        <end position="179"/>
    </location>
</feature>
<feature type="transmembrane region" description="Helical" evidence="8">
    <location>
        <begin position="441"/>
        <end position="463"/>
    </location>
</feature>
<feature type="transmembrane region" description="Helical" evidence="8">
    <location>
        <begin position="371"/>
        <end position="391"/>
    </location>
</feature>
<comment type="similarity">
    <text evidence="2">Belongs to the purine-cytosine permease (2.A.39) family.</text>
</comment>
<dbReference type="InterPro" id="IPR001248">
    <property type="entry name" value="Pur-cyt_permease"/>
</dbReference>
<dbReference type="PANTHER" id="PTHR31806">
    <property type="entry name" value="PURINE-CYTOSINE PERMEASE FCY2-RELATED"/>
    <property type="match status" value="1"/>
</dbReference>
<feature type="transmembrane region" description="Helical" evidence="8">
    <location>
        <begin position="77"/>
        <end position="104"/>
    </location>
</feature>
<protein>
    <submittedName>
        <fullName evidence="9">Nitrate reductase</fullName>
    </submittedName>
</protein>
<dbReference type="PANTHER" id="PTHR31806:SF1">
    <property type="entry name" value="PURINE-CYTOSINE PERMEASE FCY2-RELATED"/>
    <property type="match status" value="1"/>
</dbReference>
<keyword evidence="6 8" id="KW-0472">Membrane</keyword>
<dbReference type="GO" id="GO:0005886">
    <property type="term" value="C:plasma membrane"/>
    <property type="evidence" value="ECO:0007669"/>
    <property type="project" value="TreeGrafter"/>
</dbReference>
<dbReference type="OrthoDB" id="9809167at2"/>
<feature type="transmembrane region" description="Helical" evidence="8">
    <location>
        <begin position="335"/>
        <end position="359"/>
    </location>
</feature>
<proteinExistence type="inferred from homology"/>
<reference evidence="9 10" key="1">
    <citation type="submission" date="2018-10" db="EMBL/GenBank/DDBJ databases">
        <title>Isolation, diversity and antibacterial activity of antinobacteria from the wheat rhizosphere soil.</title>
        <authorList>
            <person name="Sun T."/>
        </authorList>
    </citation>
    <scope>NUCLEOTIDE SEQUENCE [LARGE SCALE GENOMIC DNA]</scope>
    <source>
        <strain evidence="9 10">SJ-23</strain>
    </source>
</reference>
<keyword evidence="10" id="KW-1185">Reference proteome</keyword>
<keyword evidence="4 8" id="KW-0812">Transmembrane</keyword>
<evidence type="ECO:0000256" key="6">
    <source>
        <dbReference type="ARBA" id="ARBA00023136"/>
    </source>
</evidence>
<dbReference type="EMBL" id="RHHB01000003">
    <property type="protein sequence ID" value="RNB51529.1"/>
    <property type="molecule type" value="Genomic_DNA"/>
</dbReference>
<feature type="region of interest" description="Disordered" evidence="7">
    <location>
        <begin position="1"/>
        <end position="23"/>
    </location>
</feature>
<dbReference type="InterPro" id="IPR026030">
    <property type="entry name" value="Pur-cyt_permease_Fcy2/21/22"/>
</dbReference>
<gene>
    <name evidence="9" type="ORF">EDM22_03585</name>
</gene>
<evidence type="ECO:0000256" key="2">
    <source>
        <dbReference type="ARBA" id="ARBA00008974"/>
    </source>
</evidence>
<organism evidence="9 10">
    <name type="scientific">Agromyces tardus</name>
    <dbReference type="NCBI Taxonomy" id="2583849"/>
    <lineage>
        <taxon>Bacteria</taxon>
        <taxon>Bacillati</taxon>
        <taxon>Actinomycetota</taxon>
        <taxon>Actinomycetes</taxon>
        <taxon>Micrococcales</taxon>
        <taxon>Microbacteriaceae</taxon>
        <taxon>Agromyces</taxon>
    </lineage>
</organism>
<dbReference type="GO" id="GO:0022857">
    <property type="term" value="F:transmembrane transporter activity"/>
    <property type="evidence" value="ECO:0007669"/>
    <property type="project" value="InterPro"/>
</dbReference>
<dbReference type="Pfam" id="PF02133">
    <property type="entry name" value="Transp_cyt_pur"/>
    <property type="match status" value="1"/>
</dbReference>
<sequence length="577" mass="59534">MNDQHIDPGPGQRAPGAAQSVGPVPAAAHANVATSAAPAHHHEHDAGVPADRAGHIETHGIESIPESDRHGRPSGLFWVWMSANVGYLYFVIGGVLMLLGLSIWEALAVTVLGNLWWAAVGWLAVSGPAAGAPSVTIMRAMFGVRGNRIFGAGLGVAIGLFYEIINVAFATLAAIALLAQFGIVLPGGAEWAVLAVIGVLSFVIGVYGHATILALAPWFSAALAVVFIVLAVFVFAAADFSYAPQSLPVADHWAVLLLGFAIVASSPLSWGTGADYARYLPADVSKRAVAWYTALGGFVPALVIGVLGIVAGTAIDMTDPQLTIGEIVPAWFTPVFLGMIVLSSVTNNVLVAYSTGFYLQALGVRISRAATVVVTGVIATAVAGWVLFLTPSFLDTLSSSLELSVTVLGPLVAVYAVDILLRRNRYDGRALDDTTPASPFWYRGGVFLPGVVTMLVAPAVAVMMANTTLYVGPIAAALGGADLSALVGPVLAGGLYALLWLRTDPYRDASRRPGATGAAAVGADATANARDAASEDLHTADPNTADPGTADPITTDPTTETTDAAASTRTLNMEVPA</sequence>
<dbReference type="Proteomes" id="UP000275048">
    <property type="component" value="Unassembled WGS sequence"/>
</dbReference>
<feature type="transmembrane region" description="Helical" evidence="8">
    <location>
        <begin position="483"/>
        <end position="501"/>
    </location>
</feature>
<evidence type="ECO:0000256" key="7">
    <source>
        <dbReference type="SAM" id="MobiDB-lite"/>
    </source>
</evidence>
<feature type="compositionally biased region" description="Low complexity" evidence="7">
    <location>
        <begin position="544"/>
        <end position="570"/>
    </location>
</feature>